<feature type="coiled-coil region" evidence="1">
    <location>
        <begin position="119"/>
        <end position="146"/>
    </location>
</feature>
<organism evidence="2 3">
    <name type="scientific">Flagellimonas meridianipacifica</name>
    <dbReference type="NCBI Taxonomy" id="1080225"/>
    <lineage>
        <taxon>Bacteria</taxon>
        <taxon>Pseudomonadati</taxon>
        <taxon>Bacteroidota</taxon>
        <taxon>Flavobacteriia</taxon>
        <taxon>Flavobacteriales</taxon>
        <taxon>Flavobacteriaceae</taxon>
        <taxon>Flagellimonas</taxon>
    </lineage>
</organism>
<dbReference type="RefSeq" id="WP_106143556.1">
    <property type="nucleotide sequence ID" value="NZ_PVYX01000001.1"/>
</dbReference>
<dbReference type="OrthoDB" id="981199at2"/>
<reference evidence="2 3" key="1">
    <citation type="submission" date="2018-03" db="EMBL/GenBank/DDBJ databases">
        <title>Genomic Encyclopedia of Archaeal and Bacterial Type Strains, Phase II (KMG-II): from individual species to whole genera.</title>
        <authorList>
            <person name="Goeker M."/>
        </authorList>
    </citation>
    <scope>NUCLEOTIDE SEQUENCE [LARGE SCALE GENOMIC DNA]</scope>
    <source>
        <strain evidence="2 3">DSM 25027</strain>
    </source>
</reference>
<comment type="caution">
    <text evidence="2">The sequence shown here is derived from an EMBL/GenBank/DDBJ whole genome shotgun (WGS) entry which is preliminary data.</text>
</comment>
<dbReference type="InterPro" id="IPR034660">
    <property type="entry name" value="DinB/YfiT-like"/>
</dbReference>
<gene>
    <name evidence="2" type="ORF">CLV81_0595</name>
</gene>
<dbReference type="AlphaFoldDB" id="A0A2T0MG86"/>
<sequence length="178" mass="20537">MKRMAIILLALAFILLGISLARNTENSSAFMDGQIGLLESYILERDASNPKVSKVDVAWHVDHSLKTINRICEILEKSNPEEFKSNFNFTRIMIFAWGDFPRGVAKSPKIVRPPEDIQTEDLYAQLEEAKENLKKIESLHENVHFEHPYFNVINKGQTKRFLKIHTGHHLKIIEDILK</sequence>
<evidence type="ECO:0000313" key="2">
    <source>
        <dbReference type="EMBL" id="PRX56598.1"/>
    </source>
</evidence>
<name>A0A2T0MG86_9FLAO</name>
<keyword evidence="1" id="KW-0175">Coiled coil</keyword>
<accession>A0A2T0MG86</accession>
<proteinExistence type="predicted"/>
<protein>
    <recommendedName>
        <fullName evidence="4">DUF1569 domain-containing protein</fullName>
    </recommendedName>
</protein>
<dbReference type="EMBL" id="PVYX01000001">
    <property type="protein sequence ID" value="PRX56598.1"/>
    <property type="molecule type" value="Genomic_DNA"/>
</dbReference>
<dbReference type="Proteomes" id="UP000237640">
    <property type="component" value="Unassembled WGS sequence"/>
</dbReference>
<keyword evidence="3" id="KW-1185">Reference proteome</keyword>
<evidence type="ECO:0000256" key="1">
    <source>
        <dbReference type="SAM" id="Coils"/>
    </source>
</evidence>
<evidence type="ECO:0008006" key="4">
    <source>
        <dbReference type="Google" id="ProtNLM"/>
    </source>
</evidence>
<dbReference type="Gene3D" id="1.20.120.450">
    <property type="entry name" value="dinb family like domain"/>
    <property type="match status" value="1"/>
</dbReference>
<evidence type="ECO:0000313" key="3">
    <source>
        <dbReference type="Proteomes" id="UP000237640"/>
    </source>
</evidence>